<dbReference type="GO" id="GO:0005730">
    <property type="term" value="C:nucleolus"/>
    <property type="evidence" value="ECO:0007669"/>
    <property type="project" value="UniProtKB-SubCell"/>
</dbReference>
<feature type="repeat" description="WD" evidence="7">
    <location>
        <begin position="254"/>
        <end position="296"/>
    </location>
</feature>
<dbReference type="GO" id="GO:0000466">
    <property type="term" value="P:maturation of 5.8S rRNA from tricistronic rRNA transcript (SSU-rRNA, 5.8S rRNA, LSU-rRNA)"/>
    <property type="evidence" value="ECO:0007669"/>
    <property type="project" value="UniProtKB-UniRule"/>
</dbReference>
<dbReference type="PROSITE" id="PS50082">
    <property type="entry name" value="WD_REPEATS_2"/>
    <property type="match status" value="3"/>
</dbReference>
<proteinExistence type="inferred from homology"/>
<comment type="subcellular location">
    <subcellularLocation>
        <location evidence="6">Nucleus</location>
        <location evidence="6">Nucleolus</location>
    </subcellularLocation>
    <subcellularLocation>
        <location evidence="6">Nucleus</location>
        <location evidence="6">Nucleoplasm</location>
    </subcellularLocation>
</comment>
<name>A0AAV2Z2F7_9STRA</name>
<comment type="function">
    <text evidence="6">Required for maturation of ribosomal RNAs and formation of the large ribosomal subunit.</text>
</comment>
<keyword evidence="1 6" id="KW-0690">Ribosome biogenesis</keyword>
<dbReference type="SMART" id="SM00320">
    <property type="entry name" value="WD40"/>
    <property type="match status" value="7"/>
</dbReference>
<keyword evidence="5 6" id="KW-0539">Nucleus</keyword>
<evidence type="ECO:0000256" key="3">
    <source>
        <dbReference type="ARBA" id="ARBA00022574"/>
    </source>
</evidence>
<reference evidence="9" key="2">
    <citation type="journal article" date="2023" name="Microbiol Resour">
        <title>Decontamination and Annotation of the Draft Genome Sequence of the Oomycete Lagenidium giganteum ARSEF 373.</title>
        <authorList>
            <person name="Morgan W.R."/>
            <person name="Tartar A."/>
        </authorList>
    </citation>
    <scope>NUCLEOTIDE SEQUENCE</scope>
    <source>
        <strain evidence="9">ARSEF 373</strain>
    </source>
</reference>
<evidence type="ECO:0000256" key="2">
    <source>
        <dbReference type="ARBA" id="ARBA00022552"/>
    </source>
</evidence>
<dbReference type="PANTHER" id="PTHR19855:SF11">
    <property type="entry name" value="RIBOSOME BIOGENESIS PROTEIN WDR12"/>
    <property type="match status" value="1"/>
</dbReference>
<dbReference type="InterPro" id="IPR012972">
    <property type="entry name" value="NLE"/>
</dbReference>
<dbReference type="InterPro" id="IPR001680">
    <property type="entry name" value="WD40_rpt"/>
</dbReference>
<keyword evidence="4" id="KW-0677">Repeat</keyword>
<dbReference type="PANTHER" id="PTHR19855">
    <property type="entry name" value="WD40 REPEAT PROTEIN 12, 37"/>
    <property type="match status" value="1"/>
</dbReference>
<feature type="repeat" description="WD" evidence="7">
    <location>
        <begin position="342"/>
        <end position="384"/>
    </location>
</feature>
<comment type="caution">
    <text evidence="9">The sequence shown here is derived from an EMBL/GenBank/DDBJ whole genome shotgun (WGS) entry which is preliminary data.</text>
</comment>
<dbReference type="CDD" id="cd00200">
    <property type="entry name" value="WD40"/>
    <property type="match status" value="1"/>
</dbReference>
<keyword evidence="10" id="KW-1185">Reference proteome</keyword>
<dbReference type="GO" id="GO:0030687">
    <property type="term" value="C:preribosome, large subunit precursor"/>
    <property type="evidence" value="ECO:0007669"/>
    <property type="project" value="UniProtKB-UniRule"/>
</dbReference>
<dbReference type="GO" id="GO:0005654">
    <property type="term" value="C:nucleoplasm"/>
    <property type="evidence" value="ECO:0007669"/>
    <property type="project" value="UniProtKB-SubCell"/>
</dbReference>
<sequence length="423" mass="46278">MDEEGPQVRVKFITKNDAIRVTETPFAVPTRLNRQGLSQVVNHLLNTSEPRPFDFLIDGLFLRSSLDKYMRLNSVSEESVLVLEYVEAMPEPEQQNETNHPDWVSAVAVAGDVIVTGCYDGLLRVHDLAGECLATVKAHQGAIKAVSVRSRGQQEYIIATGGKDQMGQLWLFQANEKTLTAMASLTGHLNSVDAIALNASGDRVITGSWDNTVRVWLVNASDEATEAAKPSKKQKKSSGATSVTFRQLEAEMVLVGHTSHVTSVTFHPQNADYVVSASSDRTVRIWDQTTHLCVQTLTGNRAITGVSVNSAGLVVTSHPDHCVRLWDPRAGASGESALKRTFQSHKEWVSAVQWQAENENLFASCSYDGTVKIWDSRSAIPLHTVAAHDGKVLDLAWTTTASEDRKLTLVSGGEDKQLKIFSV</sequence>
<feature type="repeat" description="WD" evidence="7">
    <location>
        <begin position="185"/>
        <end position="226"/>
    </location>
</feature>
<reference evidence="9" key="1">
    <citation type="submission" date="2022-11" db="EMBL/GenBank/DDBJ databases">
        <authorList>
            <person name="Morgan W.R."/>
            <person name="Tartar A."/>
        </authorList>
    </citation>
    <scope>NUCLEOTIDE SEQUENCE</scope>
    <source>
        <strain evidence="9">ARSEF 373</strain>
    </source>
</reference>
<evidence type="ECO:0000256" key="5">
    <source>
        <dbReference type="ARBA" id="ARBA00023242"/>
    </source>
</evidence>
<gene>
    <name evidence="9" type="ORF">N0F65_007878</name>
</gene>
<dbReference type="SUPFAM" id="SSF50978">
    <property type="entry name" value="WD40 repeat-like"/>
    <property type="match status" value="1"/>
</dbReference>
<dbReference type="Pfam" id="PF08154">
    <property type="entry name" value="NLE"/>
    <property type="match status" value="1"/>
</dbReference>
<dbReference type="AlphaFoldDB" id="A0AAV2Z2F7"/>
<dbReference type="InterPro" id="IPR028599">
    <property type="entry name" value="WDR12/Ytm1"/>
</dbReference>
<dbReference type="PRINTS" id="PR00320">
    <property type="entry name" value="GPROTEINBRPT"/>
</dbReference>
<keyword evidence="2 6" id="KW-0698">rRNA processing</keyword>
<dbReference type="Pfam" id="PF00400">
    <property type="entry name" value="WD40"/>
    <property type="match status" value="7"/>
</dbReference>
<evidence type="ECO:0000256" key="6">
    <source>
        <dbReference type="HAMAP-Rule" id="MF_03029"/>
    </source>
</evidence>
<evidence type="ECO:0000313" key="9">
    <source>
        <dbReference type="EMBL" id="DBA00234.1"/>
    </source>
</evidence>
<dbReference type="InterPro" id="IPR036322">
    <property type="entry name" value="WD40_repeat_dom_sf"/>
</dbReference>
<evidence type="ECO:0000256" key="7">
    <source>
        <dbReference type="PROSITE-ProRule" id="PRU00221"/>
    </source>
</evidence>
<evidence type="ECO:0000259" key="8">
    <source>
        <dbReference type="Pfam" id="PF08154"/>
    </source>
</evidence>
<feature type="domain" description="NLE" evidence="8">
    <location>
        <begin position="8"/>
        <end position="70"/>
    </location>
</feature>
<evidence type="ECO:0000313" key="10">
    <source>
        <dbReference type="Proteomes" id="UP001146120"/>
    </source>
</evidence>
<evidence type="ECO:0000256" key="4">
    <source>
        <dbReference type="ARBA" id="ARBA00022737"/>
    </source>
</evidence>
<dbReference type="Gene3D" id="2.130.10.10">
    <property type="entry name" value="YVTN repeat-like/Quinoprotein amine dehydrogenase"/>
    <property type="match status" value="1"/>
</dbReference>
<dbReference type="InterPro" id="IPR015943">
    <property type="entry name" value="WD40/YVTN_repeat-like_dom_sf"/>
</dbReference>
<keyword evidence="3 7" id="KW-0853">WD repeat</keyword>
<dbReference type="GO" id="GO:0000463">
    <property type="term" value="P:maturation of LSU-rRNA from tricistronic rRNA transcript (SSU-rRNA, 5.8S rRNA, LSU-rRNA)"/>
    <property type="evidence" value="ECO:0007669"/>
    <property type="project" value="UniProtKB-UniRule"/>
</dbReference>
<comment type="similarity">
    <text evidence="6">Belongs to the WD repeat WDR12/YTM1 family.</text>
</comment>
<dbReference type="HAMAP" id="MF_03029">
    <property type="entry name" value="WDR12"/>
    <property type="match status" value="1"/>
</dbReference>
<dbReference type="Proteomes" id="UP001146120">
    <property type="component" value="Unassembled WGS sequence"/>
</dbReference>
<accession>A0AAV2Z2F7</accession>
<dbReference type="InterPro" id="IPR020472">
    <property type="entry name" value="WD40_PAC1"/>
</dbReference>
<protein>
    <recommendedName>
        <fullName evidence="6">Ribosome biogenesis protein WDR12 homolog</fullName>
    </recommendedName>
</protein>
<dbReference type="GO" id="GO:0043021">
    <property type="term" value="F:ribonucleoprotein complex binding"/>
    <property type="evidence" value="ECO:0007669"/>
    <property type="project" value="UniProtKB-UniRule"/>
</dbReference>
<organism evidence="9 10">
    <name type="scientific">Lagenidium giganteum</name>
    <dbReference type="NCBI Taxonomy" id="4803"/>
    <lineage>
        <taxon>Eukaryota</taxon>
        <taxon>Sar</taxon>
        <taxon>Stramenopiles</taxon>
        <taxon>Oomycota</taxon>
        <taxon>Peronosporomycetes</taxon>
        <taxon>Pythiales</taxon>
        <taxon>Pythiaceae</taxon>
    </lineage>
</organism>
<dbReference type="PROSITE" id="PS50294">
    <property type="entry name" value="WD_REPEATS_REGION"/>
    <property type="match status" value="3"/>
</dbReference>
<dbReference type="EMBL" id="DAKRPA010000067">
    <property type="protein sequence ID" value="DBA00234.1"/>
    <property type="molecule type" value="Genomic_DNA"/>
</dbReference>
<evidence type="ECO:0000256" key="1">
    <source>
        <dbReference type="ARBA" id="ARBA00022517"/>
    </source>
</evidence>